<sequence length="113" mass="12739">MLSEEGQSYYLDIKEIFTALNDAMRKLQARSAEGALTVSLLPSFAIQWLVPRLISFNSAYPGIDVRISALDRDEEKLAMMSIWRFPTGTVTGRGCGWKNCMQNICCRSVPHCF</sequence>
<organism evidence="2 3">
    <name type="scientific">Candidatus Erwinia dacicola</name>
    <dbReference type="NCBI Taxonomy" id="252393"/>
    <lineage>
        <taxon>Bacteria</taxon>
        <taxon>Pseudomonadati</taxon>
        <taxon>Pseudomonadota</taxon>
        <taxon>Gammaproteobacteria</taxon>
        <taxon>Enterobacterales</taxon>
        <taxon>Erwiniaceae</taxon>
        <taxon>Erwinia</taxon>
    </lineage>
</organism>
<dbReference type="EMBL" id="LJAM02000112">
    <property type="protein sequence ID" value="RAP71684.1"/>
    <property type="molecule type" value="Genomic_DNA"/>
</dbReference>
<gene>
    <name evidence="2" type="ORF">ACZ87_01502</name>
</gene>
<dbReference type="PANTHER" id="PTHR30537:SF26">
    <property type="entry name" value="GLYCINE CLEAVAGE SYSTEM TRANSCRIPTIONAL ACTIVATOR"/>
    <property type="match status" value="1"/>
</dbReference>
<evidence type="ECO:0000313" key="3">
    <source>
        <dbReference type="Proteomes" id="UP000244334"/>
    </source>
</evidence>
<accession>A0A328TV85</accession>
<dbReference type="GO" id="GO:0006351">
    <property type="term" value="P:DNA-templated transcription"/>
    <property type="evidence" value="ECO:0007669"/>
    <property type="project" value="TreeGrafter"/>
</dbReference>
<dbReference type="GO" id="GO:0043565">
    <property type="term" value="F:sequence-specific DNA binding"/>
    <property type="evidence" value="ECO:0007669"/>
    <property type="project" value="TreeGrafter"/>
</dbReference>
<keyword evidence="3" id="KW-1185">Reference proteome</keyword>
<dbReference type="Gene3D" id="3.40.190.10">
    <property type="entry name" value="Periplasmic binding protein-like II"/>
    <property type="match status" value="1"/>
</dbReference>
<evidence type="ECO:0000313" key="2">
    <source>
        <dbReference type="EMBL" id="RAP71684.1"/>
    </source>
</evidence>
<dbReference type="PANTHER" id="PTHR30537">
    <property type="entry name" value="HTH-TYPE TRANSCRIPTIONAL REGULATOR"/>
    <property type="match status" value="1"/>
</dbReference>
<evidence type="ECO:0000256" key="1">
    <source>
        <dbReference type="ARBA" id="ARBA00009437"/>
    </source>
</evidence>
<comment type="similarity">
    <text evidence="1">Belongs to the LysR transcriptional regulatory family.</text>
</comment>
<dbReference type="AlphaFoldDB" id="A0A328TV85"/>
<name>A0A328TV85_9GAMM</name>
<comment type="caution">
    <text evidence="2">The sequence shown here is derived from an EMBL/GenBank/DDBJ whole genome shotgun (WGS) entry which is preliminary data.</text>
</comment>
<reference evidence="2" key="1">
    <citation type="submission" date="2018-04" db="EMBL/GenBank/DDBJ databases">
        <title>Genomes of the Obligate Erwinia dacicola and Facultative Enterobacter sp. OLF Endosymbionts of the Olive Fruit fly, Bactrocera oleae.</title>
        <authorList>
            <person name="Estes A.M."/>
            <person name="Hearn D.J."/>
            <person name="Agarwal S."/>
            <person name="Pierson E.A."/>
            <person name="Dunning-Hotopp J.C."/>
        </authorList>
    </citation>
    <scope>NUCLEOTIDE SEQUENCE [LARGE SCALE GENOMIC DNA]</scope>
    <source>
        <strain evidence="2">Oroville</strain>
    </source>
</reference>
<proteinExistence type="inferred from homology"/>
<dbReference type="SUPFAM" id="SSF53850">
    <property type="entry name" value="Periplasmic binding protein-like II"/>
    <property type="match status" value="1"/>
</dbReference>
<dbReference type="InterPro" id="IPR058163">
    <property type="entry name" value="LysR-type_TF_proteobact-type"/>
</dbReference>
<dbReference type="Proteomes" id="UP000244334">
    <property type="component" value="Unassembled WGS sequence"/>
</dbReference>
<protein>
    <submittedName>
        <fullName evidence="2">LysR substrate binding domain protein</fullName>
    </submittedName>
</protein>
<dbReference type="GO" id="GO:0003700">
    <property type="term" value="F:DNA-binding transcription factor activity"/>
    <property type="evidence" value="ECO:0007669"/>
    <property type="project" value="TreeGrafter"/>
</dbReference>